<proteinExistence type="predicted"/>
<dbReference type="AlphaFoldDB" id="G5K4S9"/>
<keyword evidence="3" id="KW-1185">Reference proteome</keyword>
<evidence type="ECO:0000313" key="3">
    <source>
        <dbReference type="Proteomes" id="UP000003330"/>
    </source>
</evidence>
<organism evidence="2 3">
    <name type="scientific">Streptococcus ictaluri 707-05</name>
    <dbReference type="NCBI Taxonomy" id="764299"/>
    <lineage>
        <taxon>Bacteria</taxon>
        <taxon>Bacillati</taxon>
        <taxon>Bacillota</taxon>
        <taxon>Bacilli</taxon>
        <taxon>Lactobacillales</taxon>
        <taxon>Streptococcaceae</taxon>
        <taxon>Streptococcus</taxon>
    </lineage>
</organism>
<dbReference type="Proteomes" id="UP000003330">
    <property type="component" value="Unassembled WGS sequence"/>
</dbReference>
<dbReference type="EMBL" id="AEUX02000007">
    <property type="protein sequence ID" value="EHI69065.1"/>
    <property type="molecule type" value="Genomic_DNA"/>
</dbReference>
<sequence length="166" mass="19021">MIKVRFAAIEDAQAISDICSQAWKKAYAQLYSNEYISKVIDDFYNVERITEECKESSKDWYGYIVAYDGNDILGCIGGTCDNEVGFIYVLYVKPDLKGIGIGSALLDFLTEYQIENYLISRQEVYVTTGNTRGIPFYLKHGFKLQEVIPNWIDENEGTKNKYSRLV</sequence>
<dbReference type="Gene3D" id="3.40.630.30">
    <property type="match status" value="1"/>
</dbReference>
<reference evidence="2 3" key="1">
    <citation type="journal article" date="2014" name="Int. J. Syst. Evol. Microbiol.">
        <title>Phylogenomics and the dynamic genome evolution of the genus Streptococcus.</title>
        <authorList>
            <consortium name="The Broad Institute Genome Sequencing Platform"/>
            <person name="Richards V.P."/>
            <person name="Palmer S.R."/>
            <person name="Pavinski Bitar P.D."/>
            <person name="Qin X."/>
            <person name="Weinstock G.M."/>
            <person name="Highlander S.K."/>
            <person name="Town C.D."/>
            <person name="Burne R.A."/>
            <person name="Stanhope M.J."/>
        </authorList>
    </citation>
    <scope>NUCLEOTIDE SEQUENCE [LARGE SCALE GENOMIC DNA]</scope>
    <source>
        <strain evidence="2 3">707-05</strain>
    </source>
</reference>
<dbReference type="SUPFAM" id="SSF55729">
    <property type="entry name" value="Acyl-CoA N-acyltransferases (Nat)"/>
    <property type="match status" value="1"/>
</dbReference>
<dbReference type="InterPro" id="IPR016181">
    <property type="entry name" value="Acyl_CoA_acyltransferase"/>
</dbReference>
<dbReference type="RefSeq" id="WP_008090030.1">
    <property type="nucleotide sequence ID" value="NZ_AEUX02000007.1"/>
</dbReference>
<dbReference type="CDD" id="cd04301">
    <property type="entry name" value="NAT_SF"/>
    <property type="match status" value="1"/>
</dbReference>
<evidence type="ECO:0000313" key="2">
    <source>
        <dbReference type="EMBL" id="EHI69065.1"/>
    </source>
</evidence>
<dbReference type="STRING" id="764299.STRIC_1816"/>
<dbReference type="PROSITE" id="PS51186">
    <property type="entry name" value="GNAT"/>
    <property type="match status" value="1"/>
</dbReference>
<accession>G5K4S9</accession>
<evidence type="ECO:0000259" key="1">
    <source>
        <dbReference type="PROSITE" id="PS51186"/>
    </source>
</evidence>
<dbReference type="InterPro" id="IPR000182">
    <property type="entry name" value="GNAT_dom"/>
</dbReference>
<dbReference type="OrthoDB" id="794462at2"/>
<name>G5K4S9_9STRE</name>
<feature type="domain" description="N-acetyltransferase" evidence="1">
    <location>
        <begin position="2"/>
        <end position="162"/>
    </location>
</feature>
<protein>
    <submittedName>
        <fullName evidence="2">FR47-like protein</fullName>
    </submittedName>
</protein>
<comment type="caution">
    <text evidence="2">The sequence shown here is derived from an EMBL/GenBank/DDBJ whole genome shotgun (WGS) entry which is preliminary data.</text>
</comment>
<dbReference type="GO" id="GO:0016747">
    <property type="term" value="F:acyltransferase activity, transferring groups other than amino-acyl groups"/>
    <property type="evidence" value="ECO:0007669"/>
    <property type="project" value="InterPro"/>
</dbReference>
<dbReference type="eggNOG" id="COG0456">
    <property type="taxonomic scope" value="Bacteria"/>
</dbReference>
<dbReference type="Pfam" id="PF13508">
    <property type="entry name" value="Acetyltransf_7"/>
    <property type="match status" value="1"/>
</dbReference>
<gene>
    <name evidence="2" type="ORF">STRIC_1816</name>
</gene>